<dbReference type="GO" id="GO:0032259">
    <property type="term" value="P:methylation"/>
    <property type="evidence" value="ECO:0007669"/>
    <property type="project" value="UniProtKB-KW"/>
</dbReference>
<dbReference type="GO" id="GO:0004808">
    <property type="term" value="F:tRNA (5-methylaminomethyl-2-thiouridylate)(34)-methyltransferase activity"/>
    <property type="evidence" value="ECO:0007669"/>
    <property type="project" value="UniProtKB-EC"/>
</dbReference>
<dbReference type="InterPro" id="IPR047785">
    <property type="entry name" value="tRNA_MNMC2"/>
</dbReference>
<dbReference type="InterPro" id="IPR006076">
    <property type="entry name" value="FAD-dep_OxRdtase"/>
</dbReference>
<dbReference type="AlphaFoldDB" id="A0A6G5QNT7"/>
<dbReference type="Proteomes" id="UP000502377">
    <property type="component" value="Chromosome"/>
</dbReference>
<dbReference type="Gene3D" id="3.30.9.10">
    <property type="entry name" value="D-Amino Acid Oxidase, subunit A, domain 2"/>
    <property type="match status" value="1"/>
</dbReference>
<dbReference type="EMBL" id="CP012543">
    <property type="protein sequence ID" value="QCD47232.1"/>
    <property type="molecule type" value="Genomic_DNA"/>
</dbReference>
<keyword evidence="4 13" id="KW-0808">Transferase</keyword>
<dbReference type="Gene3D" id="3.40.50.150">
    <property type="entry name" value="Vaccinia Virus protein VP39"/>
    <property type="match status" value="1"/>
</dbReference>
<dbReference type="KEGG" id="crx:CRECT_1596"/>
<evidence type="ECO:0000256" key="8">
    <source>
        <dbReference type="ARBA" id="ARBA00023002"/>
    </source>
</evidence>
<dbReference type="HAMAP" id="MF_01102">
    <property type="entry name" value="MnmC"/>
    <property type="match status" value="1"/>
</dbReference>
<keyword evidence="6" id="KW-0819">tRNA processing</keyword>
<evidence type="ECO:0000256" key="5">
    <source>
        <dbReference type="ARBA" id="ARBA00022691"/>
    </source>
</evidence>
<keyword evidence="1" id="KW-0963">Cytoplasm</keyword>
<evidence type="ECO:0000256" key="1">
    <source>
        <dbReference type="ARBA" id="ARBA00022490"/>
    </source>
</evidence>
<keyword evidence="5" id="KW-0949">S-adenosyl-L-methionine</keyword>
<dbReference type="RefSeq" id="WP_004319605.1">
    <property type="nucleotide sequence ID" value="NZ_CP012543.1"/>
</dbReference>
<proteinExistence type="inferred from homology"/>
<evidence type="ECO:0000256" key="9">
    <source>
        <dbReference type="ARBA" id="ARBA00023268"/>
    </source>
</evidence>
<organism evidence="13 14">
    <name type="scientific">Campylobacter rectus</name>
    <name type="common">Wolinella recta</name>
    <dbReference type="NCBI Taxonomy" id="203"/>
    <lineage>
        <taxon>Bacteria</taxon>
        <taxon>Pseudomonadati</taxon>
        <taxon>Campylobacterota</taxon>
        <taxon>Epsilonproteobacteria</taxon>
        <taxon>Campylobacterales</taxon>
        <taxon>Campylobacteraceae</taxon>
        <taxon>Campylobacter</taxon>
    </lineage>
</organism>
<evidence type="ECO:0000259" key="11">
    <source>
        <dbReference type="Pfam" id="PF01266"/>
    </source>
</evidence>
<dbReference type="PANTHER" id="PTHR13847">
    <property type="entry name" value="SARCOSINE DEHYDROGENASE-RELATED"/>
    <property type="match status" value="1"/>
</dbReference>
<keyword evidence="3" id="KW-0285">Flavoprotein</keyword>
<gene>
    <name evidence="13" type="primary">mnmC</name>
    <name evidence="13" type="ORF">CRECT_1596</name>
</gene>
<accession>A0A6G5QNT7</accession>
<reference evidence="13 14" key="1">
    <citation type="submission" date="2016-07" db="EMBL/GenBank/DDBJ databases">
        <title>Comparative genomics of the Campylobacter concisus group.</title>
        <authorList>
            <person name="Miller W.G."/>
            <person name="Yee E."/>
            <person name="Chapman M.H."/>
            <person name="Huynh S."/>
            <person name="Bono J.L."/>
            <person name="On S.L.W."/>
            <person name="StLeger J."/>
            <person name="Foster G."/>
            <person name="Parker C.T."/>
        </authorList>
    </citation>
    <scope>NUCLEOTIDE SEQUENCE [LARGE SCALE GENOMIC DNA]</scope>
    <source>
        <strain evidence="13 14">ATCC 33238</strain>
    </source>
</reference>
<dbReference type="Pfam" id="PF05430">
    <property type="entry name" value="Methyltransf_30"/>
    <property type="match status" value="1"/>
</dbReference>
<dbReference type="PANTHER" id="PTHR13847:SF283">
    <property type="entry name" value="TRNA 5-METHYLAMINOMETHYL-2-THIOURIDINE BIOSYNTHESIS BIFUNCTIONAL PROTEIN MNMC"/>
    <property type="match status" value="1"/>
</dbReference>
<feature type="compositionally biased region" description="Basic and acidic residues" evidence="10">
    <location>
        <begin position="534"/>
        <end position="543"/>
    </location>
</feature>
<evidence type="ECO:0000256" key="10">
    <source>
        <dbReference type="SAM" id="MobiDB-lite"/>
    </source>
</evidence>
<dbReference type="NCBIfam" id="NF033855">
    <property type="entry name" value="tRNA_MNMC2"/>
    <property type="match status" value="1"/>
</dbReference>
<dbReference type="Pfam" id="PF01266">
    <property type="entry name" value="DAO"/>
    <property type="match status" value="1"/>
</dbReference>
<dbReference type="InterPro" id="IPR023032">
    <property type="entry name" value="tRNA_MAMT_biosynth_bifunc_MnmC"/>
</dbReference>
<dbReference type="EC" id="2.1.1.61" evidence="13"/>
<dbReference type="SUPFAM" id="SSF51905">
    <property type="entry name" value="FAD/NAD(P)-binding domain"/>
    <property type="match status" value="1"/>
</dbReference>
<sequence>MKSARVVFKGGIPFSPEFDDIYFNADDPIGQSEYVFSSVFDEIWSKKSEFNVLETGFGAGLNFLCAFKRFKNSDKFLNFVSIEKMPITKDDLAKIYANFSELADVSGELLDAYPPLIRGFHRLNLAPNVTLTLCFGDVAEVLDELSFIADAVFMDGFAPAKNEAMWSERICGKIANLCAFGASVCTYSASGALKRALQNSGFEVNLLKGYGKKREMLRAKFASGRQAGSEIWFSRFDPASRAAPKTALVIGGGVAGCVCAFKLRERDLKVTIAEKRGDIALNGSGNHCGILMPLITKPTVNLGRMHMNAFLQAARFYGQNLGAQEIEFCGATDYAYERKTLERFYEWREFDADNGVFELKFEGEPYASAFIFKGAKARPRKMCKAASAGIKTLLNCEFTGFETLEGGTVRAHFKDGQSIDADVLVLAVGSESMELFADYDIRLSSVRGQVTHIEPAVRTSAPFSAKGYVCPPVDDVQVIGATYDRNLFLDEPRSSDDEKNLADVAEFLGGEFAESERVNLSGEQDQNLTIGPDGDAKNADHLKTNNSSVNLNENTDNVEILRGAIADEKIIRKFNDEPIDVASLANGENSSEIKTVATSDKISLTREFGEISPASFAYETSVEKCASSEHLLGVKFINQIKTVNKNLPDLAKNVGKADGFKSSNFTKISPLANLQRPMNAKDAVKIGKDAKFVSAGSAEFLDSSNLDKRAESLNLTSLKRRTDRLNLLNLTENKDADCSAQTYDAPNSAMPENLLNAATKTPPNIRIIGSKVGYRSYSGDRFPLIGRLYDEDFYKDAYKSLLWTKNRPNPSPKYVPNVYASTAHGSRGLCTAVLGAELVCDLIFDRPLCIEKSLFDELHLARFLVRKLKKGLR</sequence>
<dbReference type="NCBIfam" id="NF002481">
    <property type="entry name" value="PRK01747.1-2"/>
    <property type="match status" value="1"/>
</dbReference>
<evidence type="ECO:0000256" key="6">
    <source>
        <dbReference type="ARBA" id="ARBA00022694"/>
    </source>
</evidence>
<keyword evidence="2 13" id="KW-0489">Methyltransferase</keyword>
<feature type="region of interest" description="Disordered" evidence="10">
    <location>
        <begin position="524"/>
        <end position="550"/>
    </location>
</feature>
<feature type="domain" description="FAD dependent oxidoreductase" evidence="11">
    <location>
        <begin position="248"/>
        <end position="508"/>
    </location>
</feature>
<evidence type="ECO:0000313" key="13">
    <source>
        <dbReference type="EMBL" id="QCD47232.1"/>
    </source>
</evidence>
<protein>
    <submittedName>
        <fullName evidence="13">Bifunctional 5-methylaminomethyl-2-thiouridine-forming methyltransferase / FAD-dependent demodification enzyme</fullName>
        <ecNumber evidence="13">2.1.1.61</ecNumber>
    </submittedName>
</protein>
<dbReference type="InterPro" id="IPR036188">
    <property type="entry name" value="FAD/NAD-bd_sf"/>
</dbReference>
<evidence type="ECO:0000256" key="4">
    <source>
        <dbReference type="ARBA" id="ARBA00022679"/>
    </source>
</evidence>
<evidence type="ECO:0000256" key="7">
    <source>
        <dbReference type="ARBA" id="ARBA00022827"/>
    </source>
</evidence>
<evidence type="ECO:0000256" key="2">
    <source>
        <dbReference type="ARBA" id="ARBA00022603"/>
    </source>
</evidence>
<dbReference type="InterPro" id="IPR008471">
    <property type="entry name" value="MnmC-like_methylTransf"/>
</dbReference>
<evidence type="ECO:0000313" key="14">
    <source>
        <dbReference type="Proteomes" id="UP000502377"/>
    </source>
</evidence>
<keyword evidence="8" id="KW-0560">Oxidoreductase</keyword>
<feature type="domain" description="MnmC-like methyltransferase" evidence="12">
    <location>
        <begin position="101"/>
        <end position="220"/>
    </location>
</feature>
<dbReference type="GO" id="GO:0005737">
    <property type="term" value="C:cytoplasm"/>
    <property type="evidence" value="ECO:0007669"/>
    <property type="project" value="TreeGrafter"/>
</dbReference>
<name>A0A6G5QNT7_CAMRE</name>
<dbReference type="InterPro" id="IPR029063">
    <property type="entry name" value="SAM-dependent_MTases_sf"/>
</dbReference>
<keyword evidence="9" id="KW-0511">Multifunctional enzyme</keyword>
<keyword evidence="7" id="KW-0274">FAD</keyword>
<dbReference type="GO" id="GO:0016645">
    <property type="term" value="F:oxidoreductase activity, acting on the CH-NH group of donors"/>
    <property type="evidence" value="ECO:0007669"/>
    <property type="project" value="InterPro"/>
</dbReference>
<dbReference type="GO" id="GO:0008033">
    <property type="term" value="P:tRNA processing"/>
    <property type="evidence" value="ECO:0007669"/>
    <property type="project" value="UniProtKB-KW"/>
</dbReference>
<evidence type="ECO:0000259" key="12">
    <source>
        <dbReference type="Pfam" id="PF05430"/>
    </source>
</evidence>
<evidence type="ECO:0000256" key="3">
    <source>
        <dbReference type="ARBA" id="ARBA00022630"/>
    </source>
</evidence>
<dbReference type="Gene3D" id="3.50.50.60">
    <property type="entry name" value="FAD/NAD(P)-binding domain"/>
    <property type="match status" value="2"/>
</dbReference>